<dbReference type="AlphaFoldDB" id="A0AB33WM91"/>
<gene>
    <name evidence="1" type="ORF">PchlO6_2172</name>
</gene>
<dbReference type="Proteomes" id="UP000003790">
    <property type="component" value="Chromosome"/>
</dbReference>
<evidence type="ECO:0000313" key="1">
    <source>
        <dbReference type="EMBL" id="EIM14092.1"/>
    </source>
</evidence>
<accession>A0AB33WM91</accession>
<dbReference type="RefSeq" id="WP_009048068.1">
    <property type="nucleotide sequence ID" value="NZ_CM001490.1"/>
</dbReference>
<name>A0AB33WM91_9PSED</name>
<evidence type="ECO:0008006" key="3">
    <source>
        <dbReference type="Google" id="ProtNLM"/>
    </source>
</evidence>
<organism evidence="1 2">
    <name type="scientific">Pseudomonas chlororaphis O6</name>
    <dbReference type="NCBI Taxonomy" id="1037915"/>
    <lineage>
        <taxon>Bacteria</taxon>
        <taxon>Pseudomonadati</taxon>
        <taxon>Pseudomonadota</taxon>
        <taxon>Gammaproteobacteria</taxon>
        <taxon>Pseudomonadales</taxon>
        <taxon>Pseudomonadaceae</taxon>
        <taxon>Pseudomonas</taxon>
    </lineage>
</organism>
<proteinExistence type="predicted"/>
<evidence type="ECO:0000313" key="2">
    <source>
        <dbReference type="Proteomes" id="UP000003790"/>
    </source>
</evidence>
<sequence length="107" mass="11360">MSYGIRIWGADGALQVDENSFTIRVALSTLVTFAVGAPKSSQDFAVPGVGPSNGTAIVVPIGTYGDSNLQFETEVLSGVVRVYNHTRTFAASTTSSGTMRLIVMRWS</sequence>
<dbReference type="EMBL" id="AHOT01000027">
    <property type="protein sequence ID" value="EIM14092.1"/>
    <property type="molecule type" value="Genomic_DNA"/>
</dbReference>
<comment type="caution">
    <text evidence="1">The sequence shown here is derived from an EMBL/GenBank/DDBJ whole genome shotgun (WGS) entry which is preliminary data.</text>
</comment>
<protein>
    <recommendedName>
        <fullName evidence="3">Phage tail fiber protein</fullName>
    </recommendedName>
</protein>
<reference evidence="1 2" key="1">
    <citation type="journal article" date="2012" name="PLoS Genet.">
        <title>Comparative Genomics of Plant-Associated Pseudomonas spp.: Insights into Diversity and Inheritance of Traits Involved in Multitrophic Interactions.</title>
        <authorList>
            <person name="Loper J.E."/>
            <person name="Hassan K.A."/>
            <person name="Mavrodi D.V."/>
            <person name="Davis E.W.II."/>
            <person name="Lim C.K."/>
            <person name="Shaffer B.T."/>
            <person name="Elbourne L.D."/>
            <person name="Stockwell V.O."/>
            <person name="Hartney S.L."/>
            <person name="Breakwell K."/>
            <person name="Henkels M.D."/>
            <person name="Tetu S.G."/>
            <person name="Rangel L.I."/>
            <person name="Kidarsa T.A."/>
            <person name="Wilson N.L."/>
            <person name="van de Mortel J.E."/>
            <person name="Song C."/>
            <person name="Blumhagen R."/>
            <person name="Radune D."/>
            <person name="Hostetler J.B."/>
            <person name="Brinkac L.M."/>
            <person name="Durkin A.S."/>
            <person name="Kluepfel D.A."/>
            <person name="Wechter W.P."/>
            <person name="Anderson A.J."/>
            <person name="Kim Y.C."/>
            <person name="Pierson L.S.III."/>
            <person name="Pierson E.A."/>
            <person name="Lindow S.E."/>
            <person name="Kobayashi D.Y."/>
            <person name="Raaijmakers J.M."/>
            <person name="Weller D.M."/>
            <person name="Thomashow L.S."/>
            <person name="Allen A.E."/>
            <person name="Paulsen I.T."/>
        </authorList>
    </citation>
    <scope>NUCLEOTIDE SEQUENCE [LARGE SCALE GENOMIC DNA]</scope>
    <source>
        <strain evidence="1 2">O6</strain>
    </source>
</reference>